<dbReference type="Proteomes" id="UP000198598">
    <property type="component" value="Unassembled WGS sequence"/>
</dbReference>
<dbReference type="RefSeq" id="WP_143100737.1">
    <property type="nucleotide sequence ID" value="NZ_FOLQ01000011.1"/>
</dbReference>
<organism evidence="2 3">
    <name type="scientific">Spirosoma endophyticum</name>
    <dbReference type="NCBI Taxonomy" id="662367"/>
    <lineage>
        <taxon>Bacteria</taxon>
        <taxon>Pseudomonadati</taxon>
        <taxon>Bacteroidota</taxon>
        <taxon>Cytophagia</taxon>
        <taxon>Cytophagales</taxon>
        <taxon>Cytophagaceae</taxon>
        <taxon>Spirosoma</taxon>
    </lineage>
</organism>
<proteinExistence type="predicted"/>
<protein>
    <submittedName>
        <fullName evidence="2">Uncharacterized protein</fullName>
    </submittedName>
</protein>
<dbReference type="STRING" id="662367.SAMN05216167_111129"/>
<evidence type="ECO:0000313" key="3">
    <source>
        <dbReference type="Proteomes" id="UP000198598"/>
    </source>
</evidence>
<feature type="transmembrane region" description="Helical" evidence="1">
    <location>
        <begin position="41"/>
        <end position="62"/>
    </location>
</feature>
<sequence>MSEQDDKLLHDWVRQSLTTYRPDYDPSDWARVQRMLKRRRWWRRGAVGILALFILGLLRWLVLYPVTDKPATVTVPTDKPKQLVNSAPVRTESLVINKSIIRRSHAGRKTKLPFVAHSSGQHQWSALRITDIPFLRTSTTRIKPLSTRLTEQIHRSQPVAFSKEETAISRQMTDGDFGDDSTSYQILTRNLRRWPDAVIVCDLTSSMYPYTTQLFAWFKKNARHPSIKGIVFFTDCDSLGLQTRPGGPAGRMFVTRSWESTTALPMLLEAARNTVQNKDDAENDVAALLFAQQEFPDARHLILLADNISTVKDMALLNTVRKPVHVVLCGTTGSDTALAFQPDYYVIANQTNGSLHTLEDDFTPKTISRTTSIRVGSRYYRYVARKNRFKLTPFDHRPKQFLGFIWL</sequence>
<accession>A0A1I1YP70</accession>
<evidence type="ECO:0000256" key="1">
    <source>
        <dbReference type="SAM" id="Phobius"/>
    </source>
</evidence>
<keyword evidence="1" id="KW-1133">Transmembrane helix</keyword>
<reference evidence="2 3" key="1">
    <citation type="submission" date="2016-10" db="EMBL/GenBank/DDBJ databases">
        <authorList>
            <person name="de Groot N.N."/>
        </authorList>
    </citation>
    <scope>NUCLEOTIDE SEQUENCE [LARGE SCALE GENOMIC DNA]</scope>
    <source>
        <strain evidence="2 3">DSM 26130</strain>
    </source>
</reference>
<dbReference type="AlphaFoldDB" id="A0A1I1YP70"/>
<evidence type="ECO:0000313" key="2">
    <source>
        <dbReference type="EMBL" id="SFE21336.1"/>
    </source>
</evidence>
<dbReference type="EMBL" id="FOLQ01000011">
    <property type="protein sequence ID" value="SFE21336.1"/>
    <property type="molecule type" value="Genomic_DNA"/>
</dbReference>
<keyword evidence="1" id="KW-0812">Transmembrane</keyword>
<gene>
    <name evidence="2" type="ORF">SAMN05216167_111129</name>
</gene>
<dbReference type="OrthoDB" id="976903at2"/>
<keyword evidence="3" id="KW-1185">Reference proteome</keyword>
<keyword evidence="1" id="KW-0472">Membrane</keyword>
<name>A0A1I1YP70_9BACT</name>